<proteinExistence type="predicted"/>
<accession>A0A098LGN9</accession>
<keyword evidence="2" id="KW-1185">Reference proteome</keyword>
<organism evidence="1 2">
    <name type="scientific">Sporocytophaga myxococcoides</name>
    <dbReference type="NCBI Taxonomy" id="153721"/>
    <lineage>
        <taxon>Bacteria</taxon>
        <taxon>Pseudomonadati</taxon>
        <taxon>Bacteroidota</taxon>
        <taxon>Cytophagia</taxon>
        <taxon>Cytophagales</taxon>
        <taxon>Cytophagaceae</taxon>
        <taxon>Sporocytophaga</taxon>
    </lineage>
</organism>
<protein>
    <submittedName>
        <fullName evidence="1">Uncharacterized protein</fullName>
    </submittedName>
</protein>
<sequence>MSDTIEGQRFELLYVTVYLPDVVTCNGLAVEPVDQVKVPPVNPKLLAVRSTEPPSQKVNGPLAII</sequence>
<name>A0A098LGN9_9BACT</name>
<evidence type="ECO:0000313" key="2">
    <source>
        <dbReference type="Proteomes" id="UP000030185"/>
    </source>
</evidence>
<dbReference type="AlphaFoldDB" id="A0A098LGN9"/>
<gene>
    <name evidence="1" type="ORF">MYP_3385</name>
</gene>
<reference evidence="1 2" key="1">
    <citation type="submission" date="2014-09" db="EMBL/GenBank/DDBJ databases">
        <title>Sporocytophaga myxococcoides PG-01 genome sequencing.</title>
        <authorList>
            <person name="Liu L."/>
            <person name="Gao P.J."/>
            <person name="Chen G.J."/>
            <person name="Wang L.S."/>
        </authorList>
    </citation>
    <scope>NUCLEOTIDE SEQUENCE [LARGE SCALE GENOMIC DNA]</scope>
    <source>
        <strain evidence="1 2">PG-01</strain>
    </source>
</reference>
<comment type="caution">
    <text evidence="1">The sequence shown here is derived from an EMBL/GenBank/DDBJ whole genome shotgun (WGS) entry which is preliminary data.</text>
</comment>
<dbReference type="EMBL" id="BBLT01000006">
    <property type="protein sequence ID" value="GAL86156.1"/>
    <property type="molecule type" value="Genomic_DNA"/>
</dbReference>
<dbReference type="Proteomes" id="UP000030185">
    <property type="component" value="Unassembled WGS sequence"/>
</dbReference>
<evidence type="ECO:0000313" key="1">
    <source>
        <dbReference type="EMBL" id="GAL86156.1"/>
    </source>
</evidence>